<evidence type="ECO:0000313" key="2">
    <source>
        <dbReference type="EMBL" id="TNV72416.1"/>
    </source>
</evidence>
<name>A0A8J8NCW3_HALGN</name>
<keyword evidence="1" id="KW-0677">Repeat</keyword>
<dbReference type="SMART" id="SM00698">
    <property type="entry name" value="MORN"/>
    <property type="match status" value="2"/>
</dbReference>
<dbReference type="Proteomes" id="UP000785679">
    <property type="component" value="Unassembled WGS sequence"/>
</dbReference>
<dbReference type="InterPro" id="IPR003409">
    <property type="entry name" value="MORN"/>
</dbReference>
<reference evidence="2" key="1">
    <citation type="submission" date="2019-06" db="EMBL/GenBank/DDBJ databases">
        <authorList>
            <person name="Zheng W."/>
        </authorList>
    </citation>
    <scope>NUCLEOTIDE SEQUENCE</scope>
    <source>
        <strain evidence="2">QDHG01</strain>
    </source>
</reference>
<organism evidence="2 3">
    <name type="scientific">Halteria grandinella</name>
    <dbReference type="NCBI Taxonomy" id="5974"/>
    <lineage>
        <taxon>Eukaryota</taxon>
        <taxon>Sar</taxon>
        <taxon>Alveolata</taxon>
        <taxon>Ciliophora</taxon>
        <taxon>Intramacronucleata</taxon>
        <taxon>Spirotrichea</taxon>
        <taxon>Stichotrichia</taxon>
        <taxon>Sporadotrichida</taxon>
        <taxon>Halteriidae</taxon>
        <taxon>Halteria</taxon>
    </lineage>
</organism>
<comment type="caution">
    <text evidence="2">The sequence shown here is derived from an EMBL/GenBank/DDBJ whole genome shotgun (WGS) entry which is preliminary data.</text>
</comment>
<dbReference type="AlphaFoldDB" id="A0A8J8NCW3"/>
<evidence type="ECO:0000256" key="1">
    <source>
        <dbReference type="ARBA" id="ARBA00022737"/>
    </source>
</evidence>
<dbReference type="Pfam" id="PF02493">
    <property type="entry name" value="MORN"/>
    <property type="match status" value="2"/>
</dbReference>
<dbReference type="SUPFAM" id="SSF82185">
    <property type="entry name" value="Histone H3 K4-specific methyltransferase SET7/9 N-terminal domain"/>
    <property type="match status" value="1"/>
</dbReference>
<proteinExistence type="predicted"/>
<dbReference type="Gene3D" id="2.20.110.10">
    <property type="entry name" value="Histone H3 K4-specific methyltransferase SET7/9 N-terminal domain"/>
    <property type="match status" value="2"/>
</dbReference>
<dbReference type="PANTHER" id="PTHR23084">
    <property type="entry name" value="PHOSPHATIDYLINOSITOL-4-PHOSPHATE 5-KINASE RELATED"/>
    <property type="match status" value="1"/>
</dbReference>
<keyword evidence="3" id="KW-1185">Reference proteome</keyword>
<evidence type="ECO:0008006" key="4">
    <source>
        <dbReference type="Google" id="ProtNLM"/>
    </source>
</evidence>
<accession>A0A8J8NCW3</accession>
<gene>
    <name evidence="2" type="ORF">FGO68_gene2097</name>
</gene>
<dbReference type="PANTHER" id="PTHR23084:SF263">
    <property type="entry name" value="MORN REPEAT-CONTAINING PROTEIN 1"/>
    <property type="match status" value="1"/>
</dbReference>
<dbReference type="OrthoDB" id="203073at2759"/>
<sequence length="239" mass="27456">METGYSISQRIWKQATNRALVGIDKFVNLIRDQGHGKFVEQAMLQGFSLYDMQPFAGKVMIDLPFQGVRGFRGGHYFGESVDGATRECFGLLFLTDFLDNPYLYECQWSQGYPSTGKMIKIENNQWIHYEGTFDRDFQLVGNGKSWNQQGGKYEGWWRQGKFHGQGKYTWADGMSQQGQWKDDKLQGYGKITYQNGSYLTGDYKNGLPDGIHLAFAKDNDPIESRTYNQGILIKEPMRL</sequence>
<evidence type="ECO:0000313" key="3">
    <source>
        <dbReference type="Proteomes" id="UP000785679"/>
    </source>
</evidence>
<protein>
    <recommendedName>
        <fullName evidence="4">MORN repeat protein</fullName>
    </recommendedName>
</protein>
<dbReference type="EMBL" id="RRYP01022468">
    <property type="protein sequence ID" value="TNV72416.1"/>
    <property type="molecule type" value="Genomic_DNA"/>
</dbReference>